<dbReference type="Gene3D" id="3.90.1150.30">
    <property type="match status" value="1"/>
</dbReference>
<dbReference type="InterPro" id="IPR038056">
    <property type="entry name" value="YjbR-like_sf"/>
</dbReference>
<reference evidence="8" key="1">
    <citation type="submission" date="2015-02" db="EMBL/GenBank/DDBJ databases">
        <authorList>
            <person name="Chooi Y.-H."/>
        </authorList>
    </citation>
    <scope>NUCLEOTIDE SEQUENCE [LARGE SCALE GENOMIC DNA]</scope>
    <source>
        <strain evidence="8">LAMA 915</strain>
    </source>
</reference>
<comment type="caution">
    <text evidence="8">The sequence shown here is derived from an EMBL/GenBank/DDBJ whole genome shotgun (WGS) entry which is preliminary data.</text>
</comment>
<dbReference type="PANTHER" id="PTHR43369">
    <property type="entry name" value="PHOSPHORIBOSYLGLYCINAMIDE FORMYLTRANSFERASE"/>
    <property type="match status" value="1"/>
</dbReference>
<dbReference type="CDD" id="cd08645">
    <property type="entry name" value="FMT_core_GART"/>
    <property type="match status" value="1"/>
</dbReference>
<dbReference type="PATRIC" id="fig|1306953.7.peg.2670"/>
<comment type="pathway">
    <text evidence="1 6">Purine metabolism; IMP biosynthesis via de novo pathway; N(2)-formyl-N(1)-(5-phospho-D-ribosyl)glycinamide from N(1)-(5-phospho-D-ribosyl)glycinamide (10-formyl THF route): step 1/1.</text>
</comment>
<protein>
    <recommendedName>
        <fullName evidence="6">Phosphoribosylglycinamide formyltransferase</fullName>
        <ecNumber evidence="6">2.1.2.2</ecNumber>
    </recommendedName>
    <alternativeName>
        <fullName evidence="6">5'-phosphoribosylglycinamide transformylase</fullName>
    </alternativeName>
    <alternativeName>
        <fullName evidence="6">GAR transformylase</fullName>
        <shortName evidence="6">GART</shortName>
    </alternativeName>
</protein>
<feature type="active site" description="Proton donor" evidence="6">
    <location>
        <position position="115"/>
    </location>
</feature>
<dbReference type="InterPro" id="IPR036477">
    <property type="entry name" value="Formyl_transf_N_sf"/>
</dbReference>
<dbReference type="InterPro" id="IPR004607">
    <property type="entry name" value="GART"/>
</dbReference>
<dbReference type="GO" id="GO:0006189">
    <property type="term" value="P:'de novo' IMP biosynthetic process"/>
    <property type="evidence" value="ECO:0007669"/>
    <property type="project" value="UniProtKB-UniRule"/>
</dbReference>
<gene>
    <name evidence="6" type="primary">purN</name>
    <name evidence="8" type="ORF">J121_2581</name>
</gene>
<evidence type="ECO:0000256" key="6">
    <source>
        <dbReference type="HAMAP-Rule" id="MF_01930"/>
    </source>
</evidence>
<comment type="catalytic activity">
    <reaction evidence="5 6">
        <text>N(1)-(5-phospho-beta-D-ribosyl)glycinamide + (6R)-10-formyltetrahydrofolate = N(2)-formyl-N(1)-(5-phospho-beta-D-ribosyl)glycinamide + (6S)-5,6,7,8-tetrahydrofolate + H(+)</text>
        <dbReference type="Rhea" id="RHEA:15053"/>
        <dbReference type="ChEBI" id="CHEBI:15378"/>
        <dbReference type="ChEBI" id="CHEBI:57453"/>
        <dbReference type="ChEBI" id="CHEBI:143788"/>
        <dbReference type="ChEBI" id="CHEBI:147286"/>
        <dbReference type="ChEBI" id="CHEBI:195366"/>
        <dbReference type="EC" id="2.1.2.2"/>
    </reaction>
</comment>
<feature type="binding site" evidence="6">
    <location>
        <begin position="96"/>
        <end position="99"/>
    </location>
    <ligand>
        <name>(6R)-10-formyltetrahydrofolate</name>
        <dbReference type="ChEBI" id="CHEBI:195366"/>
    </ligand>
</feature>
<evidence type="ECO:0000313" key="8">
    <source>
        <dbReference type="EMBL" id="KNH02331.1"/>
    </source>
</evidence>
<sequence>MPDHATATAKVAVFVSGTGTNMAALLYASRLPGSPYEIALVAANDPAAPALALARAEGVPTFALAHAGMAREDHDAAMERAARDAGAQYIVLAGYMRILTPGFVGRWERRMLNIHPSLLPAYPGLDTHARAIAAGDSYGGTSVHLVTEELDAGEILGQIAIAIQPGDTPAALAARVRLAEHQLYPRVLADYVSRWNDPQHLLARVRTLALALPQTHERESHGAPGFRVGTEKSGKFFAHFSDRHHGAPHVSLLVKCAGLDELETLVEAQPHAYHKPAYYGASGWIGVILNRADLDWDDVAHWLRRSWQQVAPKSIAGLLDTADAS</sequence>
<dbReference type="AlphaFoldDB" id="A0A0L1KEH6"/>
<evidence type="ECO:0000313" key="9">
    <source>
        <dbReference type="Proteomes" id="UP000037446"/>
    </source>
</evidence>
<keyword evidence="2 6" id="KW-0808">Transferase</keyword>
<feature type="binding site" evidence="6">
    <location>
        <begin position="19"/>
        <end position="21"/>
    </location>
    <ligand>
        <name>N(1)-(5-phospho-beta-D-ribosyl)glycinamide</name>
        <dbReference type="ChEBI" id="CHEBI:143788"/>
    </ligand>
</feature>
<dbReference type="Pfam" id="PF04237">
    <property type="entry name" value="YjbR"/>
    <property type="match status" value="1"/>
</dbReference>
<accession>A0A0L1KEH6</accession>
<evidence type="ECO:0000256" key="3">
    <source>
        <dbReference type="ARBA" id="ARBA00022755"/>
    </source>
</evidence>
<evidence type="ECO:0000256" key="5">
    <source>
        <dbReference type="ARBA" id="ARBA00047664"/>
    </source>
</evidence>
<organism evidence="8 9">
    <name type="scientific">Qipengyuania citrea LAMA 915</name>
    <dbReference type="NCBI Taxonomy" id="1306953"/>
    <lineage>
        <taxon>Bacteria</taxon>
        <taxon>Pseudomonadati</taxon>
        <taxon>Pseudomonadota</taxon>
        <taxon>Alphaproteobacteria</taxon>
        <taxon>Sphingomonadales</taxon>
        <taxon>Erythrobacteraceae</taxon>
        <taxon>Qipengyuania</taxon>
    </lineage>
</organism>
<feature type="binding site" evidence="6">
    <location>
        <position position="71"/>
    </location>
    <ligand>
        <name>(6R)-10-formyltetrahydrofolate</name>
        <dbReference type="ChEBI" id="CHEBI:195366"/>
    </ligand>
</feature>
<dbReference type="EMBL" id="JYNE01000023">
    <property type="protein sequence ID" value="KNH02331.1"/>
    <property type="molecule type" value="Genomic_DNA"/>
</dbReference>
<dbReference type="Gene3D" id="3.40.50.170">
    <property type="entry name" value="Formyl transferase, N-terminal domain"/>
    <property type="match status" value="1"/>
</dbReference>
<dbReference type="InterPro" id="IPR002376">
    <property type="entry name" value="Formyl_transf_N"/>
</dbReference>
<dbReference type="EC" id="2.1.2.2" evidence="6"/>
<keyword evidence="3 6" id="KW-0658">Purine biosynthesis</keyword>
<name>A0A0L1KEH6_9SPHN</name>
<evidence type="ECO:0000256" key="4">
    <source>
        <dbReference type="ARBA" id="ARBA00038440"/>
    </source>
</evidence>
<comment type="similarity">
    <text evidence="4 6">Belongs to the GART family.</text>
</comment>
<dbReference type="NCBIfam" id="TIGR00639">
    <property type="entry name" value="PurN"/>
    <property type="match status" value="1"/>
</dbReference>
<dbReference type="Proteomes" id="UP000037446">
    <property type="component" value="Unassembled WGS sequence"/>
</dbReference>
<dbReference type="InterPro" id="IPR001555">
    <property type="entry name" value="GART_AS"/>
</dbReference>
<feature type="domain" description="Formyl transferase N-terminal" evidence="7">
    <location>
        <begin position="10"/>
        <end position="188"/>
    </location>
</feature>
<comment type="function">
    <text evidence="6">Catalyzes the transfer of a formyl group from 10-formyltetrahydrofolate to 5-phospho-ribosyl-glycinamide (GAR), producing 5-phospho-ribosyl-N-formylglycinamide (FGAR) and tetrahydrofolate.</text>
</comment>
<dbReference type="PANTHER" id="PTHR43369:SF2">
    <property type="entry name" value="PHOSPHORIBOSYLGLYCINAMIDE FORMYLTRANSFERASE"/>
    <property type="match status" value="1"/>
</dbReference>
<evidence type="ECO:0000259" key="7">
    <source>
        <dbReference type="Pfam" id="PF00551"/>
    </source>
</evidence>
<feature type="site" description="Raises pKa of active site His" evidence="6">
    <location>
        <position position="151"/>
    </location>
</feature>
<dbReference type="GO" id="GO:0005829">
    <property type="term" value="C:cytosol"/>
    <property type="evidence" value="ECO:0007669"/>
    <property type="project" value="TreeGrafter"/>
</dbReference>
<evidence type="ECO:0000256" key="2">
    <source>
        <dbReference type="ARBA" id="ARBA00022679"/>
    </source>
</evidence>
<proteinExistence type="inferred from homology"/>
<feature type="binding site" evidence="6">
    <location>
        <position position="113"/>
    </location>
    <ligand>
        <name>(6R)-10-formyltetrahydrofolate</name>
        <dbReference type="ChEBI" id="CHEBI:195366"/>
    </ligand>
</feature>
<dbReference type="RefSeq" id="WP_228135247.1">
    <property type="nucleotide sequence ID" value="NZ_JYNE01000023.1"/>
</dbReference>
<dbReference type="SUPFAM" id="SSF53328">
    <property type="entry name" value="Formyltransferase"/>
    <property type="match status" value="1"/>
</dbReference>
<dbReference type="PROSITE" id="PS00373">
    <property type="entry name" value="GART"/>
    <property type="match status" value="1"/>
</dbReference>
<dbReference type="HAMAP" id="MF_01930">
    <property type="entry name" value="PurN"/>
    <property type="match status" value="1"/>
</dbReference>
<dbReference type="InterPro" id="IPR058532">
    <property type="entry name" value="YjbR/MT2646/Rv2570-like"/>
</dbReference>
<evidence type="ECO:0000256" key="1">
    <source>
        <dbReference type="ARBA" id="ARBA00005054"/>
    </source>
</evidence>
<dbReference type="STRING" id="1306953.J121_2581"/>
<dbReference type="Pfam" id="PF00551">
    <property type="entry name" value="Formyl_trans_N"/>
    <property type="match status" value="1"/>
</dbReference>
<dbReference type="GO" id="GO:0004644">
    <property type="term" value="F:phosphoribosylglycinamide formyltransferase activity"/>
    <property type="evidence" value="ECO:0007669"/>
    <property type="project" value="UniProtKB-UniRule"/>
</dbReference>
<dbReference type="UniPathway" id="UPA00074">
    <property type="reaction ID" value="UER00126"/>
</dbReference>
<dbReference type="SUPFAM" id="SSF142906">
    <property type="entry name" value="YjbR-like"/>
    <property type="match status" value="1"/>
</dbReference>